<keyword evidence="3" id="KW-1185">Reference proteome</keyword>
<dbReference type="EMBL" id="FXYD01000002">
    <property type="protein sequence ID" value="SMX37956.1"/>
    <property type="molecule type" value="Genomic_DNA"/>
</dbReference>
<evidence type="ECO:0000313" key="2">
    <source>
        <dbReference type="EMBL" id="SMX37956.1"/>
    </source>
</evidence>
<dbReference type="InterPro" id="IPR036388">
    <property type="entry name" value="WH-like_DNA-bd_sf"/>
</dbReference>
<gene>
    <name evidence="2" type="ORF">OCA8868_01623</name>
</gene>
<organism evidence="2 3">
    <name type="scientific">Octadecabacter ascidiaceicola</name>
    <dbReference type="NCBI Taxonomy" id="1655543"/>
    <lineage>
        <taxon>Bacteria</taxon>
        <taxon>Pseudomonadati</taxon>
        <taxon>Pseudomonadota</taxon>
        <taxon>Alphaproteobacteria</taxon>
        <taxon>Rhodobacterales</taxon>
        <taxon>Roseobacteraceae</taxon>
        <taxon>Octadecabacter</taxon>
    </lineage>
</organism>
<dbReference type="PROSITE" id="PS50043">
    <property type="entry name" value="HTH_LUXR_2"/>
    <property type="match status" value="1"/>
</dbReference>
<accession>A0A238K7M6</accession>
<dbReference type="InterPro" id="IPR016032">
    <property type="entry name" value="Sig_transdc_resp-reg_C-effctor"/>
</dbReference>
<proteinExistence type="predicted"/>
<dbReference type="Proteomes" id="UP000203464">
    <property type="component" value="Unassembled WGS sequence"/>
</dbReference>
<reference evidence="3" key="1">
    <citation type="submission" date="2017-05" db="EMBL/GenBank/DDBJ databases">
        <authorList>
            <person name="Rodrigo-Torres L."/>
            <person name="Arahal R. D."/>
            <person name="Lucena T."/>
        </authorList>
    </citation>
    <scope>NUCLEOTIDE SEQUENCE [LARGE SCALE GENOMIC DNA]</scope>
    <source>
        <strain evidence="3">CECT 8868</strain>
    </source>
</reference>
<dbReference type="SUPFAM" id="SSF53474">
    <property type="entry name" value="alpha/beta-Hydrolases"/>
    <property type="match status" value="1"/>
</dbReference>
<dbReference type="CDD" id="cd06170">
    <property type="entry name" value="LuxR_C_like"/>
    <property type="match status" value="1"/>
</dbReference>
<dbReference type="AlphaFoldDB" id="A0A238K7M6"/>
<dbReference type="InterPro" id="IPR000792">
    <property type="entry name" value="Tscrpt_reg_LuxR_C"/>
</dbReference>
<dbReference type="OrthoDB" id="8107794at2"/>
<dbReference type="GO" id="GO:0016787">
    <property type="term" value="F:hydrolase activity"/>
    <property type="evidence" value="ECO:0007669"/>
    <property type="project" value="UniProtKB-KW"/>
</dbReference>
<dbReference type="SMART" id="SM00421">
    <property type="entry name" value="HTH_LUXR"/>
    <property type="match status" value="1"/>
</dbReference>
<dbReference type="SUPFAM" id="SSF46894">
    <property type="entry name" value="C-terminal effector domain of the bipartite response regulators"/>
    <property type="match status" value="1"/>
</dbReference>
<dbReference type="Gene3D" id="1.10.10.10">
    <property type="entry name" value="Winged helix-like DNA-binding domain superfamily/Winged helix DNA-binding domain"/>
    <property type="match status" value="1"/>
</dbReference>
<keyword evidence="2" id="KW-0378">Hydrolase</keyword>
<name>A0A238K7M6_9RHOB</name>
<feature type="domain" description="HTH luxR-type" evidence="1">
    <location>
        <begin position="201"/>
        <end position="266"/>
    </location>
</feature>
<dbReference type="InterPro" id="IPR029058">
    <property type="entry name" value="AB_hydrolase_fold"/>
</dbReference>
<sequence>MGTDDKPAASQGVANTNEMIDRLYEVAVDPSRYEALLDHWEAMIGPERLAAHHAQPSVIGLDQLVGHVERADQVLDRVLRDEVGKGPQSIIDQIDHSAAFAVDQSLTITAANAGASQLLHVKSGSRLQDVRLGDGDTEELAHHIARMLNSAQNEPVVLRGHTADSDRLVVFHLRVIHTPDNAPFVLILSSDIHWPDGFSEMLRAAFDLTPAESQVVRALTEGNTLQQAADIRGRSVDTIRAQLKSIMAKTETRSQTELVRLTLSTMEIAQFTTQVSEKTKSVSQGYDTLPPRPFQTFTLEDGRRMDYLILGDPYGTPLIYSPLDYGLVRWPAKAEVEAARLGIKVIVPVRAGYGKSDPIPKRTPYVPQLCDDLAALMNHLDVEAAPMLTLGGDTHIACQFNQLHEGRISALVACAGVLPLTRAEQYDRMDKWHRFILAGARYTPHLLPFMVKAGFALAKRLGKRGFLQAVYGKSEADTATFANQDVFEALVVGSEVCLSDDHSAHDSFSREVIAHETTDWTDSVLALKGKVPVILMNGLQDPQVPAETLAEFRRDYPWITFDVFPDAGQLLFFVKWPQVLERLQQFLIKT</sequence>
<dbReference type="Gene3D" id="3.40.50.1820">
    <property type="entry name" value="alpha/beta hydrolase"/>
    <property type="match status" value="1"/>
</dbReference>
<protein>
    <submittedName>
        <fullName evidence="2">Alpha/beta hydrolase family protein</fullName>
    </submittedName>
</protein>
<evidence type="ECO:0000259" key="1">
    <source>
        <dbReference type="PROSITE" id="PS50043"/>
    </source>
</evidence>
<evidence type="ECO:0000313" key="3">
    <source>
        <dbReference type="Proteomes" id="UP000203464"/>
    </source>
</evidence>
<dbReference type="GO" id="GO:0006355">
    <property type="term" value="P:regulation of DNA-templated transcription"/>
    <property type="evidence" value="ECO:0007669"/>
    <property type="project" value="InterPro"/>
</dbReference>
<dbReference type="GO" id="GO:0003677">
    <property type="term" value="F:DNA binding"/>
    <property type="evidence" value="ECO:0007669"/>
    <property type="project" value="InterPro"/>
</dbReference>
<dbReference type="RefSeq" id="WP_093996019.1">
    <property type="nucleotide sequence ID" value="NZ_FXYD01000002.1"/>
</dbReference>